<dbReference type="AlphaFoldDB" id="A0A0U2WLH0"/>
<gene>
    <name evidence="1" type="ORF">PTRA_a1591</name>
</gene>
<reference evidence="1 2" key="1">
    <citation type="submission" date="2015-03" db="EMBL/GenBank/DDBJ databases">
        <authorList>
            <person name="Murphy D."/>
        </authorList>
    </citation>
    <scope>NUCLEOTIDE SEQUENCE [LARGE SCALE GENOMIC DNA]</scope>
    <source>
        <strain evidence="1 2">KMM 520</strain>
    </source>
</reference>
<name>A0A0U2WLH0_9GAMM</name>
<dbReference type="SUPFAM" id="SSF69279">
    <property type="entry name" value="Phage tail proteins"/>
    <property type="match status" value="1"/>
</dbReference>
<sequence length="229" mass="25492">MTTANARFIARAYINDDKVDMKDHWIVLQASTPGNCQITVNQSVAKLAPVAVDLGWGDMVDRVFNGYVERVMPAVNGWYTLFCREWSASLAYNLAVMLRHPTMRQVLDEITAQTGIEFVIPDKAYANTAIPCFYSDSSGYAMLNNIGRAFRIADFVWYQQGNGKVFVGSYADSFWSDKPVTIANELMTDHQSGKAAKIPAAPMIRPNVIANGERITAVEFKGTNMTISW</sequence>
<organism evidence="1">
    <name type="scientific">Pseudoalteromonas translucida KMM 520</name>
    <dbReference type="NCBI Taxonomy" id="1315283"/>
    <lineage>
        <taxon>Bacteria</taxon>
        <taxon>Pseudomonadati</taxon>
        <taxon>Pseudomonadota</taxon>
        <taxon>Gammaproteobacteria</taxon>
        <taxon>Alteromonadales</taxon>
        <taxon>Pseudoalteromonadaceae</taxon>
        <taxon>Pseudoalteromonas</taxon>
    </lineage>
</organism>
<dbReference type="RefSeq" id="WP_058373203.1">
    <property type="nucleotide sequence ID" value="NZ_CP011034.1"/>
</dbReference>
<evidence type="ECO:0000313" key="2">
    <source>
        <dbReference type="Proteomes" id="UP000065261"/>
    </source>
</evidence>
<proteinExistence type="predicted"/>
<evidence type="ECO:0000313" key="1">
    <source>
        <dbReference type="EMBL" id="ALS32779.1"/>
    </source>
</evidence>
<protein>
    <submittedName>
        <fullName evidence="1">Uncharacterized protein</fullName>
    </submittedName>
</protein>
<dbReference type="KEGG" id="ptn:PTRA_a1591"/>
<dbReference type="OrthoDB" id="6101337at2"/>
<dbReference type="PATRIC" id="fig|1315283.4.peg.1371"/>
<accession>A0A0U2WLH0</accession>
<dbReference type="EMBL" id="CP011034">
    <property type="protein sequence ID" value="ALS32779.1"/>
    <property type="molecule type" value="Genomic_DNA"/>
</dbReference>
<dbReference type="Proteomes" id="UP000065261">
    <property type="component" value="Chromosome I"/>
</dbReference>